<feature type="binding site" evidence="4">
    <location>
        <position position="276"/>
    </location>
    <ligand>
        <name>NAD(+)</name>
        <dbReference type="ChEBI" id="CHEBI:57540"/>
    </ligand>
</feature>
<comment type="similarity">
    <text evidence="1">Belongs to the class-I pyridine nucleotide-disulfide oxidoreductase family.</text>
</comment>
<dbReference type="InterPro" id="IPR016156">
    <property type="entry name" value="FAD/NAD-linked_Rdtase_dimer_sf"/>
</dbReference>
<gene>
    <name evidence="8" type="ORF">M8330_17650</name>
</gene>
<evidence type="ECO:0000256" key="2">
    <source>
        <dbReference type="ARBA" id="ARBA00022630"/>
    </source>
</evidence>
<dbReference type="EMBL" id="JAMOIL010000028">
    <property type="protein sequence ID" value="MCM0622120.1"/>
    <property type="molecule type" value="Genomic_DNA"/>
</dbReference>
<dbReference type="Gene3D" id="3.30.390.30">
    <property type="match status" value="1"/>
</dbReference>
<dbReference type="PRINTS" id="PR00368">
    <property type="entry name" value="FADPNR"/>
</dbReference>
<organism evidence="8 9">
    <name type="scientific">Nocardioides bruguierae</name>
    <dbReference type="NCBI Taxonomy" id="2945102"/>
    <lineage>
        <taxon>Bacteria</taxon>
        <taxon>Bacillati</taxon>
        <taxon>Actinomycetota</taxon>
        <taxon>Actinomycetes</taxon>
        <taxon>Propionibacteriales</taxon>
        <taxon>Nocardioidaceae</taxon>
        <taxon>Nocardioides</taxon>
    </lineage>
</organism>
<reference evidence="8" key="1">
    <citation type="submission" date="2022-05" db="EMBL/GenBank/DDBJ databases">
        <authorList>
            <person name="Tuo L."/>
        </authorList>
    </citation>
    <scope>NUCLEOTIDE SEQUENCE</scope>
    <source>
        <strain evidence="8">BSK12Z-4</strain>
    </source>
</reference>
<dbReference type="Pfam" id="PF07992">
    <property type="entry name" value="Pyr_redox_2"/>
    <property type="match status" value="1"/>
</dbReference>
<evidence type="ECO:0000313" key="8">
    <source>
        <dbReference type="EMBL" id="MCM0622120.1"/>
    </source>
</evidence>
<evidence type="ECO:0000256" key="3">
    <source>
        <dbReference type="ARBA" id="ARBA00022827"/>
    </source>
</evidence>
<dbReference type="Pfam" id="PF02852">
    <property type="entry name" value="Pyr_redox_dim"/>
    <property type="match status" value="1"/>
</dbReference>
<name>A0A9X2IHT0_9ACTN</name>
<feature type="binding site" evidence="4">
    <location>
        <position position="321"/>
    </location>
    <ligand>
        <name>FAD</name>
        <dbReference type="ChEBI" id="CHEBI:57692"/>
    </ligand>
</feature>
<dbReference type="PANTHER" id="PTHR43014">
    <property type="entry name" value="MERCURIC REDUCTASE"/>
    <property type="match status" value="1"/>
</dbReference>
<evidence type="ECO:0000313" key="9">
    <source>
        <dbReference type="Proteomes" id="UP001139485"/>
    </source>
</evidence>
<evidence type="ECO:0000259" key="7">
    <source>
        <dbReference type="Pfam" id="PF07992"/>
    </source>
</evidence>
<keyword evidence="3 4" id="KW-0274">FAD</keyword>
<evidence type="ECO:0000256" key="5">
    <source>
        <dbReference type="PIRSR" id="PIRSR000350-4"/>
    </source>
</evidence>
<feature type="domain" description="Pyridine nucleotide-disulphide oxidoreductase dimerisation" evidence="6">
    <location>
        <begin position="356"/>
        <end position="465"/>
    </location>
</feature>
<keyword evidence="2" id="KW-0285">Flavoprotein</keyword>
<dbReference type="AlphaFoldDB" id="A0A9X2IHT0"/>
<proteinExistence type="inferred from homology"/>
<sequence>MSASPAPEPLSVDLCVIGLGPGGEAAASGAATAGLDVLAVDAHLVGGECPYYGCIPSKMMVRAADALGEAHRVGTLAGDVEVVPSWTPVATRIRDEATTGWDDTIAVRRLQDAGATVLHGTARLVGERAVEVTLPDGSVRAVTARRGVLLNPGTRPATPPVDGLAGTPFWTNRDSVRATAVPPRLVVLGGGPVGVEQAQVFARFGARVTIVQHGERLLPGDEPEASRLLEDVLVGEGLRVLTGRSLEHVAHADGLFSLTLDDGEHLEAEQLLVAAGRTPNLDRVGLERVGLDPSSRTLEVDDRCRVTALGDADPWLWAIGDVTGHGAFTHVSMYQSAVALADVLSADHEPARYHAVPHVTFTDPEVGGVGLTEAAAREGGLSVRTGTTALESSSRGFTHGPGARGVLKLVEDAERGVLVGATAVGPGGGEILGLLALAVHAEVPVATLRTMIYAYPTFHRAVETALADLS</sequence>
<accession>A0A9X2IHT0</accession>
<dbReference type="PANTHER" id="PTHR43014:SF2">
    <property type="entry name" value="MERCURIC REDUCTASE"/>
    <property type="match status" value="1"/>
</dbReference>
<keyword evidence="9" id="KW-1185">Reference proteome</keyword>
<dbReference type="PIRSF" id="PIRSF000350">
    <property type="entry name" value="Mercury_reductase_MerA"/>
    <property type="match status" value="1"/>
</dbReference>
<evidence type="ECO:0000256" key="4">
    <source>
        <dbReference type="PIRSR" id="PIRSR000350-3"/>
    </source>
</evidence>
<dbReference type="GO" id="GO:0050660">
    <property type="term" value="F:flavin adenine dinucleotide binding"/>
    <property type="evidence" value="ECO:0007669"/>
    <property type="project" value="TreeGrafter"/>
</dbReference>
<dbReference type="Gene3D" id="3.50.50.60">
    <property type="entry name" value="FAD/NAD(P)-binding domain"/>
    <property type="match status" value="2"/>
</dbReference>
<evidence type="ECO:0000259" key="6">
    <source>
        <dbReference type="Pfam" id="PF02852"/>
    </source>
</evidence>
<feature type="domain" description="FAD/NAD(P)-binding" evidence="7">
    <location>
        <begin position="13"/>
        <end position="335"/>
    </location>
</feature>
<comment type="caution">
    <text evidence="8">The sequence shown here is derived from an EMBL/GenBank/DDBJ whole genome shotgun (WGS) entry which is preliminary data.</text>
</comment>
<dbReference type="InterPro" id="IPR023753">
    <property type="entry name" value="FAD/NAD-binding_dom"/>
</dbReference>
<dbReference type="RefSeq" id="WP_250828398.1">
    <property type="nucleotide sequence ID" value="NZ_JAMOIL010000028.1"/>
</dbReference>
<feature type="binding site" evidence="4">
    <location>
        <position position="58"/>
    </location>
    <ligand>
        <name>FAD</name>
        <dbReference type="ChEBI" id="CHEBI:57692"/>
    </ligand>
</feature>
<dbReference type="InterPro" id="IPR036188">
    <property type="entry name" value="FAD/NAD-bd_sf"/>
</dbReference>
<evidence type="ECO:0000256" key="1">
    <source>
        <dbReference type="ARBA" id="ARBA00007532"/>
    </source>
</evidence>
<dbReference type="SUPFAM" id="SSF51905">
    <property type="entry name" value="FAD/NAD(P)-binding domain"/>
    <property type="match status" value="1"/>
</dbReference>
<protein>
    <submittedName>
        <fullName evidence="8">NAD(P)/FAD-dependent oxidoreductase</fullName>
    </submittedName>
</protein>
<keyword evidence="4" id="KW-0520">NAD</keyword>
<comment type="cofactor">
    <cofactor evidence="4">
        <name>FAD</name>
        <dbReference type="ChEBI" id="CHEBI:57692"/>
    </cofactor>
    <text evidence="4">Binds 1 FAD per subunit.</text>
</comment>
<keyword evidence="4" id="KW-0547">Nucleotide-binding</keyword>
<dbReference type="InterPro" id="IPR001100">
    <property type="entry name" value="Pyr_nuc-diS_OxRdtase"/>
</dbReference>
<dbReference type="InterPro" id="IPR004099">
    <property type="entry name" value="Pyr_nucl-diS_OxRdtase_dimer"/>
</dbReference>
<dbReference type="PRINTS" id="PR00411">
    <property type="entry name" value="PNDRDTASEI"/>
</dbReference>
<feature type="binding site" evidence="4">
    <location>
        <begin position="189"/>
        <end position="196"/>
    </location>
    <ligand>
        <name>NAD(+)</name>
        <dbReference type="ChEBI" id="CHEBI:57540"/>
    </ligand>
</feature>
<dbReference type="SUPFAM" id="SSF55424">
    <property type="entry name" value="FAD/NAD-linked reductases, dimerisation (C-terminal) domain"/>
    <property type="match status" value="1"/>
</dbReference>
<dbReference type="Proteomes" id="UP001139485">
    <property type="component" value="Unassembled WGS sequence"/>
</dbReference>
<dbReference type="GO" id="GO:0003955">
    <property type="term" value="F:NAD(P)H dehydrogenase (quinone) activity"/>
    <property type="evidence" value="ECO:0007669"/>
    <property type="project" value="TreeGrafter"/>
</dbReference>
<feature type="disulfide bond" description="Redox-active" evidence="5">
    <location>
        <begin position="49"/>
        <end position="54"/>
    </location>
</feature>